<comment type="caution">
    <text evidence="1">The sequence shown here is derived from an EMBL/GenBank/DDBJ whole genome shotgun (WGS) entry which is preliminary data.</text>
</comment>
<evidence type="ECO:0000313" key="2">
    <source>
        <dbReference type="Proteomes" id="UP000255326"/>
    </source>
</evidence>
<organism evidence="1 2">
    <name type="scientific">Falsibacillus pallidus</name>
    <dbReference type="NCBI Taxonomy" id="493781"/>
    <lineage>
        <taxon>Bacteria</taxon>
        <taxon>Bacillati</taxon>
        <taxon>Bacillota</taxon>
        <taxon>Bacilli</taxon>
        <taxon>Bacillales</taxon>
        <taxon>Bacillaceae</taxon>
        <taxon>Falsibacillus</taxon>
    </lineage>
</organism>
<dbReference type="Proteomes" id="UP000255326">
    <property type="component" value="Unassembled WGS sequence"/>
</dbReference>
<name>A0A370G2C0_9BACI</name>
<dbReference type="EMBL" id="QQAY01000019">
    <property type="protein sequence ID" value="RDI38017.1"/>
    <property type="molecule type" value="Genomic_DNA"/>
</dbReference>
<dbReference type="RefSeq" id="WP_114747029.1">
    <property type="nucleotide sequence ID" value="NZ_QQAY01000019.1"/>
</dbReference>
<sequence length="173" mass="20320">MKNKKILVVLGILLLIIIPYKLNTKVYGNDEESILKVVRSIEGYDYQSIEILAIKDIKNERVVPLLLNNNPGFIQFTKNKRGNYEWRHIEKRENQSLASFPIYLNGKESPNRKLLFVTNKDNEVAKMELDVNGQFFHKVFNIHENSVAWIDLPKQKSIEFKYKYYDKSGNLIK</sequence>
<protein>
    <submittedName>
        <fullName evidence="1">Uncharacterized protein</fullName>
    </submittedName>
</protein>
<dbReference type="OrthoDB" id="2624420at2"/>
<keyword evidence="2" id="KW-1185">Reference proteome</keyword>
<dbReference type="AlphaFoldDB" id="A0A370G2C0"/>
<accession>A0A370G2C0</accession>
<reference evidence="1 2" key="1">
    <citation type="submission" date="2018-07" db="EMBL/GenBank/DDBJ databases">
        <title>Genomic Encyclopedia of Type Strains, Phase IV (KMG-IV): sequencing the most valuable type-strain genomes for metagenomic binning, comparative biology and taxonomic classification.</title>
        <authorList>
            <person name="Goeker M."/>
        </authorList>
    </citation>
    <scope>NUCLEOTIDE SEQUENCE [LARGE SCALE GENOMIC DNA]</scope>
    <source>
        <strain evidence="1 2">DSM 25281</strain>
    </source>
</reference>
<gene>
    <name evidence="1" type="ORF">DFR59_11929</name>
</gene>
<evidence type="ECO:0000313" key="1">
    <source>
        <dbReference type="EMBL" id="RDI38017.1"/>
    </source>
</evidence>
<proteinExistence type="predicted"/>